<evidence type="ECO:0000256" key="1">
    <source>
        <dbReference type="SAM" id="MobiDB-lite"/>
    </source>
</evidence>
<feature type="region of interest" description="Disordered" evidence="1">
    <location>
        <begin position="115"/>
        <end position="144"/>
    </location>
</feature>
<reference evidence="2" key="1">
    <citation type="submission" date="2020-11" db="EMBL/GenBank/DDBJ databases">
        <authorList>
            <person name="Tran Van P."/>
        </authorList>
    </citation>
    <scope>NUCLEOTIDE SEQUENCE</scope>
</reference>
<sequence length="152" mass="16563">MGNLIGTGPLPNNRTYAMEIDGWDKADLLFDLDSPHSMADPRAPVHEDGNVPSLEAQLSRVRRLEWRGNNSTHYKEGIGQEDCHLGLLGPGILEEQEPAVTVEDRPRLTLQEVAEIPKDDPILDESGGHPPGSGHPRGSGLRVSLRIALPGR</sequence>
<evidence type="ECO:0000313" key="3">
    <source>
        <dbReference type="Proteomes" id="UP000677054"/>
    </source>
</evidence>
<dbReference type="Proteomes" id="UP000677054">
    <property type="component" value="Unassembled WGS sequence"/>
</dbReference>
<name>A0A7R8X6X5_9CRUS</name>
<keyword evidence="3" id="KW-1185">Reference proteome</keyword>
<evidence type="ECO:0000313" key="2">
    <source>
        <dbReference type="EMBL" id="CAD7244536.1"/>
    </source>
</evidence>
<protein>
    <submittedName>
        <fullName evidence="2">Uncharacterized protein</fullName>
    </submittedName>
</protein>
<dbReference type="EMBL" id="LR900172">
    <property type="protein sequence ID" value="CAD7244536.1"/>
    <property type="molecule type" value="Genomic_DNA"/>
</dbReference>
<dbReference type="EMBL" id="CAJPEV010000655">
    <property type="protein sequence ID" value="CAG0887307.1"/>
    <property type="molecule type" value="Genomic_DNA"/>
</dbReference>
<accession>A0A7R8X6X5</accession>
<gene>
    <name evidence="2" type="ORF">DSTB1V02_LOCUS4431</name>
</gene>
<organism evidence="2">
    <name type="scientific">Darwinula stevensoni</name>
    <dbReference type="NCBI Taxonomy" id="69355"/>
    <lineage>
        <taxon>Eukaryota</taxon>
        <taxon>Metazoa</taxon>
        <taxon>Ecdysozoa</taxon>
        <taxon>Arthropoda</taxon>
        <taxon>Crustacea</taxon>
        <taxon>Oligostraca</taxon>
        <taxon>Ostracoda</taxon>
        <taxon>Podocopa</taxon>
        <taxon>Podocopida</taxon>
        <taxon>Darwinulocopina</taxon>
        <taxon>Darwinuloidea</taxon>
        <taxon>Darwinulidae</taxon>
        <taxon>Darwinula</taxon>
    </lineage>
</organism>
<dbReference type="AlphaFoldDB" id="A0A7R8X6X5"/>
<proteinExistence type="predicted"/>